<dbReference type="PANTHER" id="PTHR37984">
    <property type="entry name" value="PROTEIN CBG26694"/>
    <property type="match status" value="1"/>
</dbReference>
<keyword evidence="10" id="KW-0460">Magnesium</keyword>
<dbReference type="GO" id="GO:0003964">
    <property type="term" value="F:RNA-directed DNA polymerase activity"/>
    <property type="evidence" value="ECO:0007669"/>
    <property type="project" value="UniProtKB-KW"/>
</dbReference>
<feature type="region of interest" description="Disordered" evidence="18">
    <location>
        <begin position="108"/>
        <end position="182"/>
    </location>
</feature>
<evidence type="ECO:0000256" key="17">
    <source>
        <dbReference type="ARBA" id="ARBA00023268"/>
    </source>
</evidence>
<feature type="domain" description="Reverse transcriptase" evidence="20">
    <location>
        <begin position="309"/>
        <end position="489"/>
    </location>
</feature>
<evidence type="ECO:0000256" key="13">
    <source>
        <dbReference type="ARBA" id="ARBA00022918"/>
    </source>
</evidence>
<comment type="subunit">
    <text evidence="1">Component of the NuA4 histone acetyltransferase complex.</text>
</comment>
<dbReference type="AlphaFoldDB" id="A0A7R7VWJ1"/>
<dbReference type="InterPro" id="IPR056924">
    <property type="entry name" value="SH3_Tf2-1"/>
</dbReference>
<dbReference type="GO" id="GO:0006310">
    <property type="term" value="P:DNA recombination"/>
    <property type="evidence" value="ECO:0007669"/>
    <property type="project" value="UniProtKB-KW"/>
</dbReference>
<dbReference type="CDD" id="cd01647">
    <property type="entry name" value="RT_LTR"/>
    <property type="match status" value="1"/>
</dbReference>
<evidence type="ECO:0000256" key="9">
    <source>
        <dbReference type="ARBA" id="ARBA00022801"/>
    </source>
</evidence>
<reference evidence="22" key="2">
    <citation type="submission" date="2021-02" db="EMBL/GenBank/DDBJ databases">
        <title>Aspergillus chevalieri M1 genome sequence.</title>
        <authorList>
            <person name="Kadooka C."/>
            <person name="Mori K."/>
            <person name="Futagami T."/>
        </authorList>
    </citation>
    <scope>NUCLEOTIDE SEQUENCE</scope>
    <source>
        <strain evidence="22">M1</strain>
    </source>
</reference>
<evidence type="ECO:0000256" key="7">
    <source>
        <dbReference type="ARBA" id="ARBA00022750"/>
    </source>
</evidence>
<keyword evidence="13" id="KW-0695">RNA-directed DNA polymerase</keyword>
<keyword evidence="5" id="KW-0540">Nuclease</keyword>
<keyword evidence="6" id="KW-0479">Metal-binding</keyword>
<keyword evidence="11" id="KW-0694">RNA-binding</keyword>
<keyword evidence="15" id="KW-0238">DNA-binding</keyword>
<keyword evidence="3" id="KW-0808">Transferase</keyword>
<dbReference type="GO" id="GO:0006338">
    <property type="term" value="P:chromatin remodeling"/>
    <property type="evidence" value="ECO:0007669"/>
    <property type="project" value="UniProtKB-ARBA"/>
</dbReference>
<evidence type="ECO:0000313" key="23">
    <source>
        <dbReference type="Proteomes" id="UP000637239"/>
    </source>
</evidence>
<dbReference type="InterPro" id="IPR012337">
    <property type="entry name" value="RNaseH-like_sf"/>
</dbReference>
<dbReference type="InterPro" id="IPR016197">
    <property type="entry name" value="Chromo-like_dom_sf"/>
</dbReference>
<dbReference type="InterPro" id="IPR000953">
    <property type="entry name" value="Chromo/chromo_shadow_dom"/>
</dbReference>
<dbReference type="GO" id="GO:0006508">
    <property type="term" value="P:proteolysis"/>
    <property type="evidence" value="ECO:0007669"/>
    <property type="project" value="UniProtKB-KW"/>
</dbReference>
<dbReference type="Proteomes" id="UP000637239">
    <property type="component" value="Chromosome 8"/>
</dbReference>
<dbReference type="Pfam" id="PF00665">
    <property type="entry name" value="rve"/>
    <property type="match status" value="1"/>
</dbReference>
<sequence length="1259" mass="146217">MDTQRATELVKFFGIPTRRLNTPIGTKGYDGRAGSTITDAIVCHLLVGGRRFLNQPFLIADLGQHDMIIGRKWFDSHDVWLNVKHRKLVWPEQRSCLDDIQSKQYLEAPKQILQRPKPDPTHQADMERRDRRIEKEEQKEQYRVPRKEEADRRSDMAKMSRALQGQEISTITTNSKPQGRTTDRSAIQIDIAAIGAAPFQRHLKRKDTEVFIASLSEIDRIIEEKREKERQKEDHNEQELVQQLLPRQYQEYADVFSKAASDELPPQRTNDYRIELEEGKTAESEVGYSPLYKQTAEELEAARDYIVDNLNKGFIGPSAAPFASPILMARKPGGGLRFCVDYRKLNAITRKDRYPIPLVDELMERTSGAKIFTKLDIRQGFHRIRLDPKSEDLTTFRTRYGTYKYHVVPFGLTNGPAAFQRFINDTLMDYLDDFVTAFVDDLLIYSKNAMEHELHVKKVLERLRAAGLQASIKKCEFHVTRTKYLGFILTTDGIEVDPEKTAVICNWAVPTTVRGVQSFLGFCNFYRRFIKNYSRIAKPLNHLTRKDVPFTWTNVCQEAFEELKKYLTDAPILRHYHPELETKLETDASDGVVAGVLSQKHGDLWHPVAYYSKNMSDAERNYEIHDKEMLAIIRALQEWRAELEGLQLRERFNIYTDHRALEYFMTTKKLTARQARWAEFLSQFYFLIRYRPGRENTLADALSRPVTDIQKKDEYRHQILLKPETVEAPIQVNDLEPALQVVDQILKANRNSATAEGYHKKAQEGKDDWTLQDGLLLKGNRLFVPDDDPELRTRLLDEVHAQVSTAHPGRTKTQQLIRARYYWPTWRQDAERYVRNCSKCRRAENPRDHVPGLLQPLPIAERPWQHISMDFRSFPVDKNGYDAALVIVDRFSKRPISIPCKKTATSEDVARMFIKHVYRHRGPPSTIVSDRGPQFVSAFWDELCRILGVQLKLSTAYHAQTDGQTEIVNQHIVNRLRPFINRYQDNWSDLLPMIDFAAATLPSETTEASPFLVDCGYEPRTSFDWISIEGSPPRDEKISRQRAQGTAKKMKNIWTAVAEQIKHAQDQQRKQADRRRRPVDFDIGDKVWLSLRHYQTDRPNKKLDSQMAGPFPILERVGNSYRLELPDSMKIHPVFSPDKLRRAANDPLPGQMTEPPEPIVVADEQEWEVEEVLASRLCRRRLQYQVKWIGFDEDRTWYPATNFKGSPHRIRDYHQKYPDRPGPPCRLQEWLKAWEEGVDEIEDHPDDNMPTQSLGTDSA</sequence>
<evidence type="ECO:0000259" key="20">
    <source>
        <dbReference type="PROSITE" id="PS50878"/>
    </source>
</evidence>
<feature type="compositionally biased region" description="Polar residues" evidence="18">
    <location>
        <begin position="166"/>
        <end position="180"/>
    </location>
</feature>
<evidence type="ECO:0000256" key="5">
    <source>
        <dbReference type="ARBA" id="ARBA00022722"/>
    </source>
</evidence>
<evidence type="ECO:0000256" key="6">
    <source>
        <dbReference type="ARBA" id="ARBA00022723"/>
    </source>
</evidence>
<dbReference type="Pfam" id="PF17919">
    <property type="entry name" value="RT_RNaseH_2"/>
    <property type="match status" value="1"/>
</dbReference>
<evidence type="ECO:0008006" key="24">
    <source>
        <dbReference type="Google" id="ProtNLM"/>
    </source>
</evidence>
<dbReference type="GO" id="GO:0003887">
    <property type="term" value="F:DNA-directed DNA polymerase activity"/>
    <property type="evidence" value="ECO:0007669"/>
    <property type="project" value="UniProtKB-KW"/>
</dbReference>
<evidence type="ECO:0000256" key="2">
    <source>
        <dbReference type="ARBA" id="ARBA00022670"/>
    </source>
</evidence>
<evidence type="ECO:0000256" key="4">
    <source>
        <dbReference type="ARBA" id="ARBA00022695"/>
    </source>
</evidence>
<dbReference type="InterPro" id="IPR043128">
    <property type="entry name" value="Rev_trsase/Diguanyl_cyclase"/>
</dbReference>
<evidence type="ECO:0000256" key="11">
    <source>
        <dbReference type="ARBA" id="ARBA00022884"/>
    </source>
</evidence>
<feature type="region of interest" description="Disordered" evidence="18">
    <location>
        <begin position="1237"/>
        <end position="1259"/>
    </location>
</feature>
<evidence type="ECO:0000256" key="3">
    <source>
        <dbReference type="ARBA" id="ARBA00022679"/>
    </source>
</evidence>
<dbReference type="GO" id="GO:0015074">
    <property type="term" value="P:DNA integration"/>
    <property type="evidence" value="ECO:0007669"/>
    <property type="project" value="UniProtKB-KW"/>
</dbReference>
<proteinExistence type="predicted"/>
<dbReference type="InterPro" id="IPR021109">
    <property type="entry name" value="Peptidase_aspartic_dom_sf"/>
</dbReference>
<reference evidence="22" key="1">
    <citation type="submission" date="2021-01" db="EMBL/GenBank/DDBJ databases">
        <authorList>
            <consortium name="Aspergillus chevalieri M1 genome sequencing consortium"/>
            <person name="Kazuki M."/>
            <person name="Futagami T."/>
        </authorList>
    </citation>
    <scope>NUCLEOTIDE SEQUENCE</scope>
    <source>
        <strain evidence="22">M1</strain>
    </source>
</reference>
<dbReference type="SUPFAM" id="SSF53098">
    <property type="entry name" value="Ribonuclease H-like"/>
    <property type="match status" value="1"/>
</dbReference>
<feature type="compositionally biased region" description="Basic and acidic residues" evidence="18">
    <location>
        <begin position="116"/>
        <end position="158"/>
    </location>
</feature>
<dbReference type="GO" id="GO:0005634">
    <property type="term" value="C:nucleus"/>
    <property type="evidence" value="ECO:0007669"/>
    <property type="project" value="UniProtKB-ARBA"/>
</dbReference>
<evidence type="ECO:0000256" key="12">
    <source>
        <dbReference type="ARBA" id="ARBA00022908"/>
    </source>
</evidence>
<dbReference type="GO" id="GO:0004190">
    <property type="term" value="F:aspartic-type endopeptidase activity"/>
    <property type="evidence" value="ECO:0007669"/>
    <property type="project" value="UniProtKB-KW"/>
</dbReference>
<keyword evidence="7" id="KW-0064">Aspartyl protease</keyword>
<dbReference type="CDD" id="cd00303">
    <property type="entry name" value="retropepsin_like"/>
    <property type="match status" value="1"/>
</dbReference>
<dbReference type="SUPFAM" id="SSF56672">
    <property type="entry name" value="DNA/RNA polymerases"/>
    <property type="match status" value="1"/>
</dbReference>
<keyword evidence="4" id="KW-0548">Nucleotidyltransferase</keyword>
<dbReference type="Pfam" id="PF00078">
    <property type="entry name" value="RVT_1"/>
    <property type="match status" value="1"/>
</dbReference>
<evidence type="ECO:0000256" key="14">
    <source>
        <dbReference type="ARBA" id="ARBA00022932"/>
    </source>
</evidence>
<dbReference type="Gene3D" id="2.40.70.10">
    <property type="entry name" value="Acid Proteases"/>
    <property type="match status" value="1"/>
</dbReference>
<dbReference type="Pfam" id="PF00385">
    <property type="entry name" value="Chromo"/>
    <property type="match status" value="1"/>
</dbReference>
<dbReference type="GO" id="GO:0046872">
    <property type="term" value="F:metal ion binding"/>
    <property type="evidence" value="ECO:0007669"/>
    <property type="project" value="UniProtKB-KW"/>
</dbReference>
<dbReference type="SUPFAM" id="SSF54160">
    <property type="entry name" value="Chromo domain-like"/>
    <property type="match status" value="1"/>
</dbReference>
<keyword evidence="12" id="KW-0229">DNA integration</keyword>
<dbReference type="InterPro" id="IPR043502">
    <property type="entry name" value="DNA/RNA_pol_sf"/>
</dbReference>
<keyword evidence="17" id="KW-0511">Multifunctional enzyme</keyword>
<keyword evidence="14" id="KW-0239">DNA-directed DNA polymerase</keyword>
<dbReference type="PANTHER" id="PTHR37984:SF5">
    <property type="entry name" value="PROTEIN NYNRIN-LIKE"/>
    <property type="match status" value="1"/>
</dbReference>
<dbReference type="PROSITE" id="PS50013">
    <property type="entry name" value="CHROMO_2"/>
    <property type="match status" value="1"/>
</dbReference>
<evidence type="ECO:0000313" key="22">
    <source>
        <dbReference type="EMBL" id="BCR92114.1"/>
    </source>
</evidence>
<dbReference type="GO" id="GO:0003723">
    <property type="term" value="F:RNA binding"/>
    <property type="evidence" value="ECO:0007669"/>
    <property type="project" value="UniProtKB-KW"/>
</dbReference>
<dbReference type="InterPro" id="IPR036397">
    <property type="entry name" value="RNaseH_sf"/>
</dbReference>
<protein>
    <recommendedName>
        <fullName evidence="24">Reverse transcriptase</fullName>
    </recommendedName>
</protein>
<dbReference type="InterPro" id="IPR041588">
    <property type="entry name" value="Integrase_H2C2"/>
</dbReference>
<dbReference type="KEGG" id="ache:ACHE_80014A"/>
<keyword evidence="2" id="KW-0645">Protease</keyword>
<gene>
    <name evidence="22" type="ORF">ACHE_80014A</name>
</gene>
<dbReference type="EMBL" id="AP024423">
    <property type="protein sequence ID" value="BCR92114.1"/>
    <property type="molecule type" value="Genomic_DNA"/>
</dbReference>
<dbReference type="Pfam" id="PF17921">
    <property type="entry name" value="Integrase_H2C2"/>
    <property type="match status" value="1"/>
</dbReference>
<evidence type="ECO:0000256" key="18">
    <source>
        <dbReference type="SAM" id="MobiDB-lite"/>
    </source>
</evidence>
<dbReference type="Gene3D" id="1.10.340.70">
    <property type="match status" value="1"/>
</dbReference>
<evidence type="ECO:0000256" key="1">
    <source>
        <dbReference type="ARBA" id="ARBA00011353"/>
    </source>
</evidence>
<dbReference type="FunFam" id="3.30.70.270:FF:000020">
    <property type="entry name" value="Transposon Tf2-6 polyprotein-like Protein"/>
    <property type="match status" value="1"/>
</dbReference>
<dbReference type="GeneID" id="66986463"/>
<dbReference type="InterPro" id="IPR000477">
    <property type="entry name" value="RT_dom"/>
</dbReference>
<dbReference type="InterPro" id="IPR023780">
    <property type="entry name" value="Chromo_domain"/>
</dbReference>
<keyword evidence="16" id="KW-0233">DNA recombination</keyword>
<evidence type="ECO:0000256" key="16">
    <source>
        <dbReference type="ARBA" id="ARBA00023172"/>
    </source>
</evidence>
<dbReference type="InterPro" id="IPR041577">
    <property type="entry name" value="RT_RNaseH_2"/>
</dbReference>
<keyword evidence="23" id="KW-1185">Reference proteome</keyword>
<dbReference type="CDD" id="cd00024">
    <property type="entry name" value="CD_CSD"/>
    <property type="match status" value="1"/>
</dbReference>
<evidence type="ECO:0000256" key="10">
    <source>
        <dbReference type="ARBA" id="ARBA00022842"/>
    </source>
</evidence>
<dbReference type="InterPro" id="IPR050951">
    <property type="entry name" value="Retrovirus_Pol_polyprotein"/>
</dbReference>
<dbReference type="InterPro" id="IPR001584">
    <property type="entry name" value="Integrase_cat-core"/>
</dbReference>
<dbReference type="GO" id="GO:0003677">
    <property type="term" value="F:DNA binding"/>
    <property type="evidence" value="ECO:0007669"/>
    <property type="project" value="UniProtKB-KW"/>
</dbReference>
<dbReference type="Gene3D" id="3.30.420.10">
    <property type="entry name" value="Ribonuclease H-like superfamily/Ribonuclease H"/>
    <property type="match status" value="1"/>
</dbReference>
<evidence type="ECO:0000256" key="15">
    <source>
        <dbReference type="ARBA" id="ARBA00023125"/>
    </source>
</evidence>
<evidence type="ECO:0000259" key="21">
    <source>
        <dbReference type="PROSITE" id="PS50994"/>
    </source>
</evidence>
<accession>A0A7R7VWJ1</accession>
<organism evidence="22 23">
    <name type="scientific">Aspergillus chevalieri</name>
    <name type="common">Eurotium chevalieri</name>
    <dbReference type="NCBI Taxonomy" id="182096"/>
    <lineage>
        <taxon>Eukaryota</taxon>
        <taxon>Fungi</taxon>
        <taxon>Dikarya</taxon>
        <taxon>Ascomycota</taxon>
        <taxon>Pezizomycotina</taxon>
        <taxon>Eurotiomycetes</taxon>
        <taxon>Eurotiomycetidae</taxon>
        <taxon>Eurotiales</taxon>
        <taxon>Aspergillaceae</taxon>
        <taxon>Aspergillus</taxon>
        <taxon>Aspergillus subgen. Aspergillus</taxon>
    </lineage>
</organism>
<feature type="compositionally biased region" description="Polar residues" evidence="18">
    <location>
        <begin position="1249"/>
        <end position="1259"/>
    </location>
</feature>
<evidence type="ECO:0000256" key="8">
    <source>
        <dbReference type="ARBA" id="ARBA00022759"/>
    </source>
</evidence>
<keyword evidence="9" id="KW-0378">Hydrolase</keyword>
<evidence type="ECO:0000259" key="19">
    <source>
        <dbReference type="PROSITE" id="PS50013"/>
    </source>
</evidence>
<keyword evidence="8" id="KW-0255">Endonuclease</keyword>
<dbReference type="PROSITE" id="PS50878">
    <property type="entry name" value="RT_POL"/>
    <property type="match status" value="1"/>
</dbReference>
<dbReference type="CDD" id="cd09274">
    <property type="entry name" value="RNase_HI_RT_Ty3"/>
    <property type="match status" value="1"/>
</dbReference>
<feature type="domain" description="Chromo" evidence="19">
    <location>
        <begin position="1167"/>
        <end position="1225"/>
    </location>
</feature>
<dbReference type="SMART" id="SM00298">
    <property type="entry name" value="CHROMO"/>
    <property type="match status" value="1"/>
</dbReference>
<name>A0A7R7VWJ1_ASPCH</name>
<dbReference type="RefSeq" id="XP_043140627.1">
    <property type="nucleotide sequence ID" value="XM_043283338.1"/>
</dbReference>
<dbReference type="Pfam" id="PF24626">
    <property type="entry name" value="SH3_Tf2-1"/>
    <property type="match status" value="1"/>
</dbReference>
<dbReference type="Gene3D" id="3.30.70.270">
    <property type="match status" value="2"/>
</dbReference>
<dbReference type="GO" id="GO:0004519">
    <property type="term" value="F:endonuclease activity"/>
    <property type="evidence" value="ECO:0007669"/>
    <property type="project" value="UniProtKB-KW"/>
</dbReference>
<feature type="domain" description="Integrase catalytic" evidence="21">
    <location>
        <begin position="859"/>
        <end position="1027"/>
    </location>
</feature>
<dbReference type="Gene3D" id="3.10.20.370">
    <property type="match status" value="1"/>
</dbReference>
<dbReference type="Gene3D" id="3.10.10.10">
    <property type="entry name" value="HIV Type 1 Reverse Transcriptase, subunit A, domain 1"/>
    <property type="match status" value="1"/>
</dbReference>
<dbReference type="PROSITE" id="PS50994">
    <property type="entry name" value="INTEGRASE"/>
    <property type="match status" value="1"/>
</dbReference>
<dbReference type="Gene3D" id="2.40.50.40">
    <property type="match status" value="1"/>
</dbReference>